<dbReference type="EMBL" id="JRUN01000007">
    <property type="protein sequence ID" value="KHD86311.1"/>
    <property type="molecule type" value="Genomic_DNA"/>
</dbReference>
<dbReference type="PANTHER" id="PTHR46211">
    <property type="entry name" value="GLYCEROPHOSPHORYL DIESTER PHOSPHODIESTERASE"/>
    <property type="match status" value="1"/>
</dbReference>
<dbReference type="AlphaFoldDB" id="A0A0A6VFG8"/>
<reference evidence="2 4" key="1">
    <citation type="submission" date="2014-10" db="EMBL/GenBank/DDBJ databases">
        <title>Draft genome of phytase producing Bacillus ginsengihumi strain M2.11.</title>
        <authorList>
            <person name="Toymentseva A."/>
            <person name="Boulygina E.A."/>
            <person name="Kazakov S.V."/>
            <person name="Kayumov I."/>
            <person name="Suleimanova A.D."/>
            <person name="Mardanova A.M."/>
            <person name="Maria S.N."/>
            <person name="Sergey M.Y."/>
            <person name="Sharipova M.R."/>
        </authorList>
    </citation>
    <scope>NUCLEOTIDE SEQUENCE [LARGE SCALE GENOMIC DNA]</scope>
    <source>
        <strain evidence="2 4">M2.11</strain>
    </source>
</reference>
<dbReference type="OrthoDB" id="384721at2"/>
<accession>A0A0A6VFG8</accession>
<dbReference type="RefSeq" id="WP_035353420.1">
    <property type="nucleotide sequence ID" value="NZ_JAAIWK010000011.1"/>
</dbReference>
<dbReference type="PROSITE" id="PS51704">
    <property type="entry name" value="GP_PDE"/>
    <property type="match status" value="1"/>
</dbReference>
<name>A0A0A6VFG8_9BACI</name>
<protein>
    <submittedName>
        <fullName evidence="2">Glycerophosphodiester phosphodiesterase</fullName>
    </submittedName>
</protein>
<evidence type="ECO:0000313" key="5">
    <source>
        <dbReference type="Proteomes" id="UP000476934"/>
    </source>
</evidence>
<evidence type="ECO:0000313" key="3">
    <source>
        <dbReference type="EMBL" id="NEY20004.1"/>
    </source>
</evidence>
<evidence type="ECO:0000259" key="1">
    <source>
        <dbReference type="PROSITE" id="PS51704"/>
    </source>
</evidence>
<evidence type="ECO:0000313" key="2">
    <source>
        <dbReference type="EMBL" id="KHD86311.1"/>
    </source>
</evidence>
<dbReference type="EMBL" id="JAAIWK010000011">
    <property type="protein sequence ID" value="NEY20004.1"/>
    <property type="molecule type" value="Genomic_DNA"/>
</dbReference>
<dbReference type="GO" id="GO:0006629">
    <property type="term" value="P:lipid metabolic process"/>
    <property type="evidence" value="ECO:0007669"/>
    <property type="project" value="InterPro"/>
</dbReference>
<dbReference type="InterPro" id="IPR017946">
    <property type="entry name" value="PLC-like_Pdiesterase_TIM-brl"/>
</dbReference>
<dbReference type="SUPFAM" id="SSF51695">
    <property type="entry name" value="PLC-like phosphodiesterases"/>
    <property type="match status" value="1"/>
</dbReference>
<feature type="domain" description="GP-PDE" evidence="1">
    <location>
        <begin position="4"/>
        <end position="244"/>
    </location>
</feature>
<dbReference type="Gene3D" id="3.20.20.190">
    <property type="entry name" value="Phosphatidylinositol (PI) phosphodiesterase"/>
    <property type="match status" value="1"/>
</dbReference>
<dbReference type="Pfam" id="PF03009">
    <property type="entry name" value="GDPD"/>
    <property type="match status" value="1"/>
</dbReference>
<dbReference type="InterPro" id="IPR030395">
    <property type="entry name" value="GP_PDE_dom"/>
</dbReference>
<gene>
    <name evidence="3" type="ORF">G4D61_08495</name>
    <name evidence="2" type="ORF">NG54_03905</name>
</gene>
<dbReference type="GO" id="GO:0008081">
    <property type="term" value="F:phosphoric diester hydrolase activity"/>
    <property type="evidence" value="ECO:0007669"/>
    <property type="project" value="InterPro"/>
</dbReference>
<dbReference type="STRING" id="363870.NG54_03905"/>
<dbReference type="CDD" id="cd08563">
    <property type="entry name" value="GDPD_TtGDE_like"/>
    <property type="match status" value="1"/>
</dbReference>
<proteinExistence type="predicted"/>
<dbReference type="Proteomes" id="UP000030588">
    <property type="component" value="Unassembled WGS sequence"/>
</dbReference>
<keyword evidence="5" id="KW-1185">Reference proteome</keyword>
<dbReference type="PANTHER" id="PTHR46211:SF1">
    <property type="entry name" value="GLYCEROPHOSPHODIESTER PHOSPHODIESTERASE, CYTOPLASMIC"/>
    <property type="match status" value="1"/>
</dbReference>
<reference evidence="3 5" key="3">
    <citation type="submission" date="2020-03" db="EMBL/GenBank/DDBJ databases">
        <title>Bacillus aquiflavi sp. nov., isolated from yellow water of strong flavor Chinese baijiu in Yibin region of China.</title>
        <authorList>
            <person name="Xie J."/>
        </authorList>
    </citation>
    <scope>NUCLEOTIDE SEQUENCE [LARGE SCALE GENOMIC DNA]</scope>
    <source>
        <strain evidence="3 5">Gsoil 114</strain>
    </source>
</reference>
<dbReference type="Proteomes" id="UP000476934">
    <property type="component" value="Unassembled WGS sequence"/>
</dbReference>
<reference evidence="3 5" key="2">
    <citation type="submission" date="2020-02" db="EMBL/GenBank/DDBJ databases">
        <authorList>
            <person name="Feng H."/>
        </authorList>
    </citation>
    <scope>NUCLEOTIDE SEQUENCE [LARGE SCALE GENOMIC DNA]</scope>
    <source>
        <strain evidence="3 5">Gsoil 114</strain>
    </source>
</reference>
<comment type="caution">
    <text evidence="2">The sequence shown here is derived from an EMBL/GenBank/DDBJ whole genome shotgun (WGS) entry which is preliminary data.</text>
</comment>
<sequence length="245" mass="28347">MSDTMIFGHRGCKGTHPENTLLGFYHACKIGIEGIELDVHMTKDHELVVIHDEKLDRTTNGTGYVKDLKLKDIKQYSAGMNFDFLPLYHSSWDNEQVPTLEEVLELVSDYPIMLNIELKTDVFHYPNIEEKTMSLVEKYNMEGRVVYSSFNLPTVQKIRELDSRAEVAFLSSRPILNIESFVRNYRLSALHLKKSFLLGRIAEKQYPVPVRIWTVNSIQQMKRVLRSNLAGIITDYPEIALQLRK</sequence>
<evidence type="ECO:0000313" key="4">
    <source>
        <dbReference type="Proteomes" id="UP000030588"/>
    </source>
</evidence>
<organism evidence="2 4">
    <name type="scientific">Heyndrickxia ginsengihumi</name>
    <dbReference type="NCBI Taxonomy" id="363870"/>
    <lineage>
        <taxon>Bacteria</taxon>
        <taxon>Bacillati</taxon>
        <taxon>Bacillota</taxon>
        <taxon>Bacilli</taxon>
        <taxon>Bacillales</taxon>
        <taxon>Bacillaceae</taxon>
        <taxon>Heyndrickxia</taxon>
    </lineage>
</organism>